<sequence length="304" mass="34095">MQKQRGTVPYTTRHVRGGIIKNLEDIYCNLKPGFPKRWNTCDPVNKQCLSCGSTNHSTRECRLKSQLTCNFYHKNGHVESICFQKKKTQSALHTSTPQPTNFTFTATLTHAGTTTHKSLKQNLTRHKLLVDRGATYHIINDKSHFTSYDSDFDSSKQYLQLADGHSSNTLAIGRGVAEYILLDDNNTPHTAKLTNALLAPEFPTSLFSPIHRFGLLCTFFIEGRKQKLDARGQHGTLLGINPLNQSYDILNKQTTPTIPTNTNPTISTDRPKRNTGPPKYLADYYTMATVDYAYAATQLIPATD</sequence>
<comment type="caution">
    <text evidence="3">The sequence shown here is derived from an EMBL/GenBank/DDBJ whole genome shotgun (WGS) entry which is preliminary data.</text>
</comment>
<protein>
    <recommendedName>
        <fullName evidence="2">Retrovirus-related Pol polyprotein from transposon TNT 1-94-like beta-barrel domain-containing protein</fullName>
    </recommendedName>
</protein>
<dbReference type="Proteomes" id="UP000593567">
    <property type="component" value="Unassembled WGS sequence"/>
</dbReference>
<dbReference type="Pfam" id="PF22936">
    <property type="entry name" value="Pol_BBD"/>
    <property type="match status" value="1"/>
</dbReference>
<evidence type="ECO:0000313" key="3">
    <source>
        <dbReference type="EMBL" id="KAF6034114.1"/>
    </source>
</evidence>
<keyword evidence="4" id="KW-1185">Reference proteome</keyword>
<reference evidence="3" key="1">
    <citation type="submission" date="2020-06" db="EMBL/GenBank/DDBJ databases">
        <title>Draft genome of Bugula neritina, a colonial animal packing powerful symbionts and potential medicines.</title>
        <authorList>
            <person name="Rayko M."/>
        </authorList>
    </citation>
    <scope>NUCLEOTIDE SEQUENCE [LARGE SCALE GENOMIC DNA]</scope>
    <source>
        <strain evidence="3">Kwan_BN1</strain>
    </source>
</reference>
<accession>A0A7J7K851</accession>
<feature type="region of interest" description="Disordered" evidence="1">
    <location>
        <begin position="254"/>
        <end position="277"/>
    </location>
</feature>
<evidence type="ECO:0000259" key="2">
    <source>
        <dbReference type="Pfam" id="PF22936"/>
    </source>
</evidence>
<feature type="compositionally biased region" description="Low complexity" evidence="1">
    <location>
        <begin position="254"/>
        <end position="266"/>
    </location>
</feature>
<feature type="domain" description="Retrovirus-related Pol polyprotein from transposon TNT 1-94-like beta-barrel" evidence="2">
    <location>
        <begin position="129"/>
        <end position="208"/>
    </location>
</feature>
<dbReference type="InterPro" id="IPR054722">
    <property type="entry name" value="PolX-like_BBD"/>
</dbReference>
<dbReference type="OrthoDB" id="6287527at2759"/>
<dbReference type="AlphaFoldDB" id="A0A7J7K851"/>
<gene>
    <name evidence="3" type="ORF">EB796_007576</name>
</gene>
<evidence type="ECO:0000313" key="4">
    <source>
        <dbReference type="Proteomes" id="UP000593567"/>
    </source>
</evidence>
<evidence type="ECO:0000256" key="1">
    <source>
        <dbReference type="SAM" id="MobiDB-lite"/>
    </source>
</evidence>
<dbReference type="EMBL" id="VXIV02001152">
    <property type="protein sequence ID" value="KAF6034114.1"/>
    <property type="molecule type" value="Genomic_DNA"/>
</dbReference>
<proteinExistence type="predicted"/>
<organism evidence="3 4">
    <name type="scientific">Bugula neritina</name>
    <name type="common">Brown bryozoan</name>
    <name type="synonym">Sertularia neritina</name>
    <dbReference type="NCBI Taxonomy" id="10212"/>
    <lineage>
        <taxon>Eukaryota</taxon>
        <taxon>Metazoa</taxon>
        <taxon>Spiralia</taxon>
        <taxon>Lophotrochozoa</taxon>
        <taxon>Bryozoa</taxon>
        <taxon>Gymnolaemata</taxon>
        <taxon>Cheilostomatida</taxon>
        <taxon>Flustrina</taxon>
        <taxon>Buguloidea</taxon>
        <taxon>Bugulidae</taxon>
        <taxon>Bugula</taxon>
    </lineage>
</organism>
<dbReference type="Gene3D" id="4.10.60.10">
    <property type="entry name" value="Zinc finger, CCHC-type"/>
    <property type="match status" value="1"/>
</dbReference>
<name>A0A7J7K851_BUGNE</name>